<name>A0A7J7FCZ6_DICBM</name>
<dbReference type="GO" id="GO:0016020">
    <property type="term" value="C:membrane"/>
    <property type="evidence" value="ECO:0007669"/>
    <property type="project" value="UniProtKB-SubCell"/>
</dbReference>
<evidence type="ECO:0000256" key="5">
    <source>
        <dbReference type="ARBA" id="ARBA00023136"/>
    </source>
</evidence>
<dbReference type="Proteomes" id="UP000551758">
    <property type="component" value="Unassembled WGS sequence"/>
</dbReference>
<keyword evidence="7" id="KW-0807">Transducer</keyword>
<evidence type="ECO:0000256" key="1">
    <source>
        <dbReference type="ARBA" id="ARBA00004141"/>
    </source>
</evidence>
<organism evidence="8 9">
    <name type="scientific">Diceros bicornis minor</name>
    <name type="common">South-central black rhinoceros</name>
    <dbReference type="NCBI Taxonomy" id="77932"/>
    <lineage>
        <taxon>Eukaryota</taxon>
        <taxon>Metazoa</taxon>
        <taxon>Chordata</taxon>
        <taxon>Craniata</taxon>
        <taxon>Vertebrata</taxon>
        <taxon>Euteleostomi</taxon>
        <taxon>Mammalia</taxon>
        <taxon>Eutheria</taxon>
        <taxon>Laurasiatheria</taxon>
        <taxon>Perissodactyla</taxon>
        <taxon>Rhinocerotidae</taxon>
        <taxon>Diceros</taxon>
    </lineage>
</organism>
<accession>A0A7J7FCZ6</accession>
<dbReference type="EMBL" id="JACDTQ010000812">
    <property type="protein sequence ID" value="KAF5925594.1"/>
    <property type="molecule type" value="Genomic_DNA"/>
</dbReference>
<comment type="caution">
    <text evidence="8">The sequence shown here is derived from an EMBL/GenBank/DDBJ whole genome shotgun (WGS) entry which is preliminary data.</text>
</comment>
<keyword evidence="2" id="KW-0812">Transmembrane</keyword>
<keyword evidence="9" id="KW-1185">Reference proteome</keyword>
<keyword evidence="6" id="KW-0675">Receptor</keyword>
<keyword evidence="5" id="KW-0472">Membrane</keyword>
<dbReference type="InterPro" id="IPR050427">
    <property type="entry name" value="Olfactory_Receptors"/>
</dbReference>
<protein>
    <submittedName>
        <fullName evidence="8">Uncharacterized protein</fullName>
    </submittedName>
</protein>
<keyword evidence="4" id="KW-0297">G-protein coupled receptor</keyword>
<dbReference type="Gene3D" id="1.20.1070.10">
    <property type="entry name" value="Rhodopsin 7-helix transmembrane proteins"/>
    <property type="match status" value="1"/>
</dbReference>
<feature type="non-terminal residue" evidence="8">
    <location>
        <position position="74"/>
    </location>
</feature>
<proteinExistence type="predicted"/>
<dbReference type="PANTHER" id="PTHR48002">
    <property type="entry name" value="OLFACTORY RECEPTOR"/>
    <property type="match status" value="1"/>
</dbReference>
<sequence length="74" mass="7907">GSTLHSVSEPGTEVKFVSTLLAEEMDGANDSVVSEKHKAISFGGCITQIFFIHAFGGTEMVLLITMAFDRCIAI</sequence>
<evidence type="ECO:0000313" key="9">
    <source>
        <dbReference type="Proteomes" id="UP000551758"/>
    </source>
</evidence>
<evidence type="ECO:0000256" key="2">
    <source>
        <dbReference type="ARBA" id="ARBA00022692"/>
    </source>
</evidence>
<reference evidence="8 9" key="1">
    <citation type="journal article" date="2020" name="Mol. Biol. Evol.">
        <title>Interspecific Gene Flow and the Evolution of Specialization in Black and White Rhinoceros.</title>
        <authorList>
            <person name="Moodley Y."/>
            <person name="Westbury M.V."/>
            <person name="Russo I.M."/>
            <person name="Gopalakrishnan S."/>
            <person name="Rakotoarivelo A."/>
            <person name="Olsen R.A."/>
            <person name="Prost S."/>
            <person name="Tunstall T."/>
            <person name="Ryder O.A."/>
            <person name="Dalen L."/>
            <person name="Bruford M.W."/>
        </authorList>
    </citation>
    <scope>NUCLEOTIDE SEQUENCE [LARGE SCALE GENOMIC DNA]</scope>
    <source>
        <strain evidence="8">SBR-YM</strain>
        <tissue evidence="8">Skin</tissue>
    </source>
</reference>
<evidence type="ECO:0000256" key="4">
    <source>
        <dbReference type="ARBA" id="ARBA00023040"/>
    </source>
</evidence>
<feature type="non-terminal residue" evidence="8">
    <location>
        <position position="1"/>
    </location>
</feature>
<evidence type="ECO:0000256" key="3">
    <source>
        <dbReference type="ARBA" id="ARBA00022989"/>
    </source>
</evidence>
<dbReference type="GO" id="GO:0004930">
    <property type="term" value="F:G protein-coupled receptor activity"/>
    <property type="evidence" value="ECO:0007669"/>
    <property type="project" value="UniProtKB-KW"/>
</dbReference>
<evidence type="ECO:0000256" key="6">
    <source>
        <dbReference type="ARBA" id="ARBA00023170"/>
    </source>
</evidence>
<keyword evidence="3" id="KW-1133">Transmembrane helix</keyword>
<evidence type="ECO:0000313" key="8">
    <source>
        <dbReference type="EMBL" id="KAF5925594.1"/>
    </source>
</evidence>
<dbReference type="SUPFAM" id="SSF81321">
    <property type="entry name" value="Family A G protein-coupled receptor-like"/>
    <property type="match status" value="1"/>
</dbReference>
<dbReference type="AlphaFoldDB" id="A0A7J7FCZ6"/>
<gene>
    <name evidence="8" type="ORF">HPG69_002041</name>
</gene>
<comment type="subcellular location">
    <subcellularLocation>
        <location evidence="1">Membrane</location>
        <topology evidence="1">Multi-pass membrane protein</topology>
    </subcellularLocation>
</comment>
<evidence type="ECO:0000256" key="7">
    <source>
        <dbReference type="ARBA" id="ARBA00023224"/>
    </source>
</evidence>